<organism evidence="5 6">
    <name type="scientific">Malassezia japonica</name>
    <dbReference type="NCBI Taxonomy" id="223818"/>
    <lineage>
        <taxon>Eukaryota</taxon>
        <taxon>Fungi</taxon>
        <taxon>Dikarya</taxon>
        <taxon>Basidiomycota</taxon>
        <taxon>Ustilaginomycotina</taxon>
        <taxon>Malasseziomycetes</taxon>
        <taxon>Malasseziales</taxon>
        <taxon>Malasseziaceae</taxon>
        <taxon>Malassezia</taxon>
    </lineage>
</organism>
<keyword evidence="6" id="KW-1185">Reference proteome</keyword>
<dbReference type="GeneID" id="85224625"/>
<evidence type="ECO:0000256" key="1">
    <source>
        <dbReference type="ARBA" id="ARBA00005901"/>
    </source>
</evidence>
<dbReference type="HAMAP" id="MF_00311">
    <property type="entry name" value="ATP_synth_E_arch"/>
    <property type="match status" value="1"/>
</dbReference>
<feature type="coiled-coil region" evidence="4">
    <location>
        <begin position="97"/>
        <end position="124"/>
    </location>
</feature>
<keyword evidence="3" id="KW-0406">Ion transport</keyword>
<dbReference type="AlphaFoldDB" id="A0AAF0EVU1"/>
<name>A0AAF0EVU1_9BASI</name>
<comment type="similarity">
    <text evidence="1">Belongs to the V-ATPase E subunit family.</text>
</comment>
<evidence type="ECO:0000256" key="2">
    <source>
        <dbReference type="ARBA" id="ARBA00022448"/>
    </source>
</evidence>
<dbReference type="Gene3D" id="3.30.2320.30">
    <property type="entry name" value="ATP synthase, E subunit, C-terminal"/>
    <property type="match status" value="1"/>
</dbReference>
<dbReference type="Gene3D" id="6.10.250.1620">
    <property type="match status" value="1"/>
</dbReference>
<evidence type="ECO:0000313" key="6">
    <source>
        <dbReference type="Proteomes" id="UP001217754"/>
    </source>
</evidence>
<protein>
    <submittedName>
        <fullName evidence="5">V-ATPase V1 sector subunit E</fullName>
    </submittedName>
</protein>
<accession>A0AAF0EVU1</accession>
<dbReference type="Pfam" id="PF01991">
    <property type="entry name" value="vATP-synt_E"/>
    <property type="match status" value="1"/>
</dbReference>
<reference evidence="5" key="1">
    <citation type="submission" date="2023-03" db="EMBL/GenBank/DDBJ databases">
        <title>Mating type loci evolution in Malassezia.</title>
        <authorList>
            <person name="Coelho M.A."/>
        </authorList>
    </citation>
    <scope>NUCLEOTIDE SEQUENCE</scope>
    <source>
        <strain evidence="5">CBS 9431</strain>
    </source>
</reference>
<dbReference type="RefSeq" id="XP_060120925.1">
    <property type="nucleotide sequence ID" value="XM_060264942.1"/>
</dbReference>
<dbReference type="InterPro" id="IPR038495">
    <property type="entry name" value="ATPase_E_C"/>
</dbReference>
<dbReference type="SUPFAM" id="SSF160527">
    <property type="entry name" value="V-type ATPase subunit E-like"/>
    <property type="match status" value="1"/>
</dbReference>
<sequence length="226" mass="25902">MSHAMNDDEVNTELKKMVEFIRQEAQEKAREIQVKADEEFAIEKAKIVQQETHNLDAQFDKKKKQVEIEQKIAKSNQSNKARLEVLKLREESLQGLFESARERLTELTKDSKKYKALLEELLLQGLFDLHETSVEVIARSGDVQLVQEVSDSAIKRYTDETGRKANINVKEGLSKDSAGGLILTGLNGRIQLNNTLEERLHLLEDKMLPELRLDLFGPNKDRKFLS</sequence>
<keyword evidence="2" id="KW-0813">Transport</keyword>
<keyword evidence="4" id="KW-0175">Coiled coil</keyword>
<dbReference type="GO" id="GO:0046961">
    <property type="term" value="F:proton-transporting ATPase activity, rotational mechanism"/>
    <property type="evidence" value="ECO:0007669"/>
    <property type="project" value="InterPro"/>
</dbReference>
<gene>
    <name evidence="5" type="primary">VMA4</name>
    <name evidence="5" type="ORF">MJAP1_000976</name>
</gene>
<dbReference type="GO" id="GO:0033178">
    <property type="term" value="C:proton-transporting two-sector ATPase complex, catalytic domain"/>
    <property type="evidence" value="ECO:0007669"/>
    <property type="project" value="InterPro"/>
</dbReference>
<proteinExistence type="inferred from homology"/>
<dbReference type="InterPro" id="IPR002842">
    <property type="entry name" value="ATPase_V1_Esu"/>
</dbReference>
<evidence type="ECO:0000256" key="3">
    <source>
        <dbReference type="ARBA" id="ARBA00023065"/>
    </source>
</evidence>
<evidence type="ECO:0000313" key="5">
    <source>
        <dbReference type="EMBL" id="WFD38028.1"/>
    </source>
</evidence>
<evidence type="ECO:0000256" key="4">
    <source>
        <dbReference type="SAM" id="Coils"/>
    </source>
</evidence>
<dbReference type="EMBL" id="CP119958">
    <property type="protein sequence ID" value="WFD38028.1"/>
    <property type="molecule type" value="Genomic_DNA"/>
</dbReference>
<dbReference type="Proteomes" id="UP001217754">
    <property type="component" value="Chromosome 1"/>
</dbReference>
<dbReference type="PANTHER" id="PTHR45715">
    <property type="entry name" value="ATPASE H+-TRANSPORTING V1 SUBUNIT E1A-RELATED"/>
    <property type="match status" value="1"/>
</dbReference>